<dbReference type="SUPFAM" id="SSF53850">
    <property type="entry name" value="Periplasmic binding protein-like II"/>
    <property type="match status" value="1"/>
</dbReference>
<protein>
    <submittedName>
        <fullName evidence="6">ABC transporter substrate-binding protein</fullName>
    </submittedName>
</protein>
<comment type="similarity">
    <text evidence="1">Belongs to the bacterial solute-binding protein 5 family.</text>
</comment>
<keyword evidence="3 4" id="KW-0732">Signal</keyword>
<organism evidence="6 7">
    <name type="scientific">Gordonia iterans</name>
    <dbReference type="NCBI Taxonomy" id="1004901"/>
    <lineage>
        <taxon>Bacteria</taxon>
        <taxon>Bacillati</taxon>
        <taxon>Actinomycetota</taxon>
        <taxon>Actinomycetes</taxon>
        <taxon>Mycobacteriales</taxon>
        <taxon>Gordoniaceae</taxon>
        <taxon>Gordonia</taxon>
    </lineage>
</organism>
<accession>A0A2S0KHA4</accession>
<feature type="chain" id="PRO_5038960711" evidence="4">
    <location>
        <begin position="27"/>
        <end position="535"/>
    </location>
</feature>
<evidence type="ECO:0000313" key="7">
    <source>
        <dbReference type="Proteomes" id="UP000239814"/>
    </source>
</evidence>
<dbReference type="GO" id="GO:0043190">
    <property type="term" value="C:ATP-binding cassette (ABC) transporter complex"/>
    <property type="evidence" value="ECO:0007669"/>
    <property type="project" value="InterPro"/>
</dbReference>
<dbReference type="AlphaFoldDB" id="A0A2S0KHA4"/>
<dbReference type="Gene3D" id="3.10.105.10">
    <property type="entry name" value="Dipeptide-binding Protein, Domain 3"/>
    <property type="match status" value="1"/>
</dbReference>
<proteinExistence type="inferred from homology"/>
<dbReference type="Pfam" id="PF00496">
    <property type="entry name" value="SBP_bac_5"/>
    <property type="match status" value="1"/>
</dbReference>
<dbReference type="PROSITE" id="PS51257">
    <property type="entry name" value="PROKAR_LIPOPROTEIN"/>
    <property type="match status" value="1"/>
</dbReference>
<name>A0A2S0KHA4_9ACTN</name>
<keyword evidence="7" id="KW-1185">Reference proteome</keyword>
<dbReference type="GO" id="GO:1904680">
    <property type="term" value="F:peptide transmembrane transporter activity"/>
    <property type="evidence" value="ECO:0007669"/>
    <property type="project" value="TreeGrafter"/>
</dbReference>
<evidence type="ECO:0000259" key="5">
    <source>
        <dbReference type="Pfam" id="PF00496"/>
    </source>
</evidence>
<sequence length="535" mass="56857">MLPTSKSRPVHRRAAALALAVPLALAACAGSAENAGDQLVLADVGDFGQYNPMLGYGALGVSPVYEGLLQPSAPDDTTLPGLVPALAAERPVRTAPRRWRVTLREGIRFSDGTAFDAADVVATYRAMVDPAVAADISTQIGPITDVAADGPSAVIVTLSTDADPSPYLLVGIVPSEKVEAAPAGDWALNAAPVGTGPYRLDSLRPDQAVFVARDDYWRGPLALRRLVYTAAPDDNNRAQRVSAGEVDGATLPPRLAESLRATPGVDVVAVHTADWRGVSLPKNNPFTADVAARRAMNVAVDRDALVSGVLAGFGSPASTPISDAYGAAFEPTAQFRFDPRQAAQILDQAGWRPGGDGIRVKDGRQARFALLYPAEDTVRRDLAVAFAAAMKRVGIHVDPRGASWDHIDTRLDEDAVLLGGGETPYSIDSQVYDTLHTQVPGGSPYSNPGDFTAPGMDALLDAARQSAPGAENDARYRQIQTLYARYPSGVFLTFLQHTYASRTAGWTHDAPILEPHSHGVLWGPWWNLPSWRPPS</sequence>
<dbReference type="PANTHER" id="PTHR30290">
    <property type="entry name" value="PERIPLASMIC BINDING COMPONENT OF ABC TRANSPORTER"/>
    <property type="match status" value="1"/>
</dbReference>
<dbReference type="RefSeq" id="WP_105942770.1">
    <property type="nucleotide sequence ID" value="NZ_CP027433.1"/>
</dbReference>
<evidence type="ECO:0000313" key="6">
    <source>
        <dbReference type="EMBL" id="AVM01059.1"/>
    </source>
</evidence>
<dbReference type="InterPro" id="IPR000914">
    <property type="entry name" value="SBP_5_dom"/>
</dbReference>
<dbReference type="GO" id="GO:0015833">
    <property type="term" value="P:peptide transport"/>
    <property type="evidence" value="ECO:0007669"/>
    <property type="project" value="TreeGrafter"/>
</dbReference>
<dbReference type="PIRSF" id="PIRSF002741">
    <property type="entry name" value="MppA"/>
    <property type="match status" value="1"/>
</dbReference>
<feature type="signal peptide" evidence="4">
    <location>
        <begin position="1"/>
        <end position="26"/>
    </location>
</feature>
<evidence type="ECO:0000256" key="3">
    <source>
        <dbReference type="ARBA" id="ARBA00022729"/>
    </source>
</evidence>
<dbReference type="Gene3D" id="3.40.190.10">
    <property type="entry name" value="Periplasmic binding protein-like II"/>
    <property type="match status" value="1"/>
</dbReference>
<evidence type="ECO:0000256" key="4">
    <source>
        <dbReference type="SAM" id="SignalP"/>
    </source>
</evidence>
<dbReference type="EMBL" id="CP027433">
    <property type="protein sequence ID" value="AVM01059.1"/>
    <property type="molecule type" value="Genomic_DNA"/>
</dbReference>
<keyword evidence="2" id="KW-0813">Transport</keyword>
<dbReference type="InterPro" id="IPR039424">
    <property type="entry name" value="SBP_5"/>
</dbReference>
<dbReference type="InterPro" id="IPR030678">
    <property type="entry name" value="Peptide/Ni-bd"/>
</dbReference>
<evidence type="ECO:0000256" key="2">
    <source>
        <dbReference type="ARBA" id="ARBA00022448"/>
    </source>
</evidence>
<dbReference type="KEGG" id="git:C6V83_13135"/>
<evidence type="ECO:0000256" key="1">
    <source>
        <dbReference type="ARBA" id="ARBA00005695"/>
    </source>
</evidence>
<feature type="domain" description="Solute-binding protein family 5" evidence="5">
    <location>
        <begin position="82"/>
        <end position="435"/>
    </location>
</feature>
<dbReference type="PANTHER" id="PTHR30290:SF9">
    <property type="entry name" value="OLIGOPEPTIDE-BINDING PROTEIN APPA"/>
    <property type="match status" value="1"/>
</dbReference>
<dbReference type="GO" id="GO:0042597">
    <property type="term" value="C:periplasmic space"/>
    <property type="evidence" value="ECO:0007669"/>
    <property type="project" value="UniProtKB-ARBA"/>
</dbReference>
<dbReference type="OrthoDB" id="9046151at2"/>
<gene>
    <name evidence="6" type="ORF">C6V83_13135</name>
</gene>
<dbReference type="Gene3D" id="3.90.76.10">
    <property type="entry name" value="Dipeptide-binding Protein, Domain 1"/>
    <property type="match status" value="1"/>
</dbReference>
<reference evidence="6 7" key="1">
    <citation type="submission" date="2018-03" db="EMBL/GenBank/DDBJ databases">
        <title>Characteristics and genome of n-alkane degrading marine bacteria Gordonia iterans isolated from crude oil contaminated in Tae-an, South Korea.</title>
        <authorList>
            <person name="Lee S.-S."/>
            <person name="Kim H."/>
        </authorList>
    </citation>
    <scope>NUCLEOTIDE SEQUENCE [LARGE SCALE GENOMIC DNA]</scope>
    <source>
        <strain evidence="6 7">Co17</strain>
    </source>
</reference>
<dbReference type="Proteomes" id="UP000239814">
    <property type="component" value="Chromosome"/>
</dbReference>